<dbReference type="STRING" id="395493.BegalDRAFT_0719"/>
<feature type="region of interest" description="Disordered" evidence="1">
    <location>
        <begin position="126"/>
        <end position="182"/>
    </location>
</feature>
<dbReference type="InterPro" id="IPR020012">
    <property type="entry name" value="LysM_FimV"/>
</dbReference>
<organism evidence="4 5">
    <name type="scientific">Beggiatoa alba B18LD</name>
    <dbReference type="NCBI Taxonomy" id="395493"/>
    <lineage>
        <taxon>Bacteria</taxon>
        <taxon>Pseudomonadati</taxon>
        <taxon>Pseudomonadota</taxon>
        <taxon>Gammaproteobacteria</taxon>
        <taxon>Thiotrichales</taxon>
        <taxon>Thiotrichaceae</taxon>
        <taxon>Beggiatoa</taxon>
    </lineage>
</organism>
<dbReference type="OrthoDB" id="5625947at2"/>
<evidence type="ECO:0000313" key="5">
    <source>
        <dbReference type="Proteomes" id="UP000005744"/>
    </source>
</evidence>
<feature type="compositionally biased region" description="Low complexity" evidence="1">
    <location>
        <begin position="130"/>
        <end position="157"/>
    </location>
</feature>
<accession>I3CDD8</accession>
<dbReference type="NCBIfam" id="TIGR03505">
    <property type="entry name" value="FimV_core"/>
    <property type="match status" value="1"/>
</dbReference>
<dbReference type="RefSeq" id="WP_002683726.1">
    <property type="nucleotide sequence ID" value="NZ_JH600070.1"/>
</dbReference>
<name>I3CDD8_9GAMM</name>
<dbReference type="AlphaFoldDB" id="I3CDD8"/>
<keyword evidence="5" id="KW-1185">Reference proteome</keyword>
<keyword evidence="2" id="KW-0472">Membrane</keyword>
<sequence>MKKLQLVSFLFSLILINSLYATSSYQINSTADLWQVAGQMRTDATVTRQQILLGLLQTNPDVFIYPCNVFSIKLGSSVNVPDEATLQQIDRISAIQQIGQQILAWDDHLSGRATLPCEAVINTAETSANTETVAPVETATPAPSTTETAPEASTTPTETKETSAEKPANNETVAPAPSTTEIMPAVSATPVENSVEKPINNEVVAPVATSATPAPITTPSAAETDKTTVAVKKEVVALKPYTPAPFKPATPPSEVTTEETPFAQVLTQITQFFTVRSNEQFTDKQQYYLKQMFLFLFYAFILAFVLRLIFIIKRYFRQQTEKRLMLKKQAIIQPI</sequence>
<evidence type="ECO:0000256" key="2">
    <source>
        <dbReference type="SAM" id="Phobius"/>
    </source>
</evidence>
<evidence type="ECO:0000256" key="3">
    <source>
        <dbReference type="SAM" id="SignalP"/>
    </source>
</evidence>
<feature type="chain" id="PRO_5003669115" evidence="3">
    <location>
        <begin position="22"/>
        <end position="335"/>
    </location>
</feature>
<protein>
    <submittedName>
        <fullName evidence="4">FimV N-terminal domain protein</fullName>
    </submittedName>
</protein>
<keyword evidence="2" id="KW-1133">Transmembrane helix</keyword>
<evidence type="ECO:0000313" key="4">
    <source>
        <dbReference type="EMBL" id="EIJ41631.1"/>
    </source>
</evidence>
<keyword evidence="3" id="KW-0732">Signal</keyword>
<keyword evidence="2" id="KW-0812">Transmembrane</keyword>
<proteinExistence type="predicted"/>
<dbReference type="Proteomes" id="UP000005744">
    <property type="component" value="Unassembled WGS sequence"/>
</dbReference>
<feature type="transmembrane region" description="Helical" evidence="2">
    <location>
        <begin position="292"/>
        <end position="316"/>
    </location>
</feature>
<feature type="compositionally biased region" description="Polar residues" evidence="1">
    <location>
        <begin position="169"/>
        <end position="181"/>
    </location>
</feature>
<reference evidence="4 5" key="1">
    <citation type="submission" date="2011-11" db="EMBL/GenBank/DDBJ databases">
        <title>Improved High-Quality Draft sequence of Beggiatoa alba B18lD.</title>
        <authorList>
            <consortium name="US DOE Joint Genome Institute"/>
            <person name="Lucas S."/>
            <person name="Han J."/>
            <person name="Lapidus A."/>
            <person name="Cheng J.-F."/>
            <person name="Goodwin L."/>
            <person name="Pitluck S."/>
            <person name="Peters L."/>
            <person name="Mikhailova N."/>
            <person name="Held B."/>
            <person name="Detter J.C."/>
            <person name="Han C."/>
            <person name="Tapia R."/>
            <person name="Land M."/>
            <person name="Hauser L."/>
            <person name="Kyrpides N."/>
            <person name="Ivanova N."/>
            <person name="Pagani I."/>
            <person name="Samuel K."/>
            <person name="Teske A."/>
            <person name="Mueller J."/>
            <person name="Woyke T."/>
        </authorList>
    </citation>
    <scope>NUCLEOTIDE SEQUENCE [LARGE SCALE GENOMIC DNA]</scope>
    <source>
        <strain evidence="4 5">B18LD</strain>
    </source>
</reference>
<gene>
    <name evidence="4" type="ORF">BegalDRAFT_0719</name>
</gene>
<evidence type="ECO:0000256" key="1">
    <source>
        <dbReference type="SAM" id="MobiDB-lite"/>
    </source>
</evidence>
<dbReference type="EMBL" id="JH600070">
    <property type="protein sequence ID" value="EIJ41631.1"/>
    <property type="molecule type" value="Genomic_DNA"/>
</dbReference>
<dbReference type="HOGENOM" id="CLU_828116_0_0_6"/>
<feature type="signal peptide" evidence="3">
    <location>
        <begin position="1"/>
        <end position="21"/>
    </location>
</feature>